<dbReference type="Proteomes" id="UP000191160">
    <property type="component" value="Unassembled WGS sequence"/>
</dbReference>
<organism evidence="1 2">
    <name type="scientific">Acinetobacter amyesii</name>
    <dbReference type="NCBI Taxonomy" id="2942470"/>
    <lineage>
        <taxon>Bacteria</taxon>
        <taxon>Pseudomonadati</taxon>
        <taxon>Pseudomonadota</taxon>
        <taxon>Gammaproteobacteria</taxon>
        <taxon>Moraxellales</taxon>
        <taxon>Moraxellaceae</taxon>
        <taxon>Acinetobacter</taxon>
    </lineage>
</organism>
<dbReference type="InterPro" id="IPR020518">
    <property type="entry name" value="Tscrpt_reg_PrtN"/>
</dbReference>
<dbReference type="RefSeq" id="WP_078189008.1">
    <property type="nucleotide sequence ID" value="NZ_JAMCOZ010000002.1"/>
</dbReference>
<dbReference type="GO" id="GO:0006355">
    <property type="term" value="P:regulation of DNA-templated transcription"/>
    <property type="evidence" value="ECO:0007669"/>
    <property type="project" value="InterPro"/>
</dbReference>
<dbReference type="AlphaFoldDB" id="A0A1T1H6N1"/>
<dbReference type="Pfam" id="PF11112">
    <property type="entry name" value="PyocinActivator"/>
    <property type="match status" value="1"/>
</dbReference>
<evidence type="ECO:0000313" key="2">
    <source>
        <dbReference type="Proteomes" id="UP000191160"/>
    </source>
</evidence>
<evidence type="ECO:0008006" key="3">
    <source>
        <dbReference type="Google" id="ProtNLM"/>
    </source>
</evidence>
<evidence type="ECO:0000313" key="1">
    <source>
        <dbReference type="EMBL" id="OOV85539.1"/>
    </source>
</evidence>
<reference evidence="1 2" key="1">
    <citation type="submission" date="2017-02" db="EMBL/GenBank/DDBJ databases">
        <title>Acinetobacter sp. ANC 4945, whole genome shotgun sequencing project.</title>
        <authorList>
            <person name="Radolfova-Krizova L."/>
            <person name="Al Atrouni A."/>
            <person name="Nemec A."/>
        </authorList>
    </citation>
    <scope>NUCLEOTIDE SEQUENCE [LARGE SCALE GENOMIC DNA]</scope>
    <source>
        <strain evidence="1 2">ANC 4945</strain>
    </source>
</reference>
<keyword evidence="2" id="KW-1185">Reference proteome</keyword>
<dbReference type="EMBL" id="MVKX01000001">
    <property type="protein sequence ID" value="OOV85539.1"/>
    <property type="molecule type" value="Genomic_DNA"/>
</dbReference>
<protein>
    <recommendedName>
        <fullName evidence="3">Pyocin activator protein PrtN</fullName>
    </recommendedName>
</protein>
<sequence length="97" mass="11316">MNNPMMQINSFHVLMIRYSSPVVPLETIVNDYFTHMKIEEANRRANKMNLPFPVFKSEDTKKAKWMVNIVQFASYLDRQSELANQDFKRLCGISSGI</sequence>
<gene>
    <name evidence="1" type="ORF">B1202_02535</name>
</gene>
<accession>A0A1T1H6N1</accession>
<proteinExistence type="predicted"/>
<name>A0A1T1H6N1_9GAMM</name>
<comment type="caution">
    <text evidence="1">The sequence shown here is derived from an EMBL/GenBank/DDBJ whole genome shotgun (WGS) entry which is preliminary data.</text>
</comment>